<keyword evidence="5" id="KW-1185">Reference proteome</keyword>
<dbReference type="Gene3D" id="3.60.21.10">
    <property type="match status" value="1"/>
</dbReference>
<dbReference type="CDD" id="cd07381">
    <property type="entry name" value="MPP_CapA"/>
    <property type="match status" value="1"/>
</dbReference>
<gene>
    <name evidence="4" type="ORF">SAMN02745114_00223</name>
</gene>
<dbReference type="PANTHER" id="PTHR33393">
    <property type="entry name" value="POLYGLUTAMINE SYNTHESIS ACCESSORY PROTEIN RV0574C-RELATED"/>
    <property type="match status" value="1"/>
</dbReference>
<dbReference type="PANTHER" id="PTHR33393:SF12">
    <property type="entry name" value="CAPSULE BIOSYNTHESIS PROTEIN CAPA"/>
    <property type="match status" value="1"/>
</dbReference>
<evidence type="ECO:0000313" key="5">
    <source>
        <dbReference type="Proteomes" id="UP000190657"/>
    </source>
</evidence>
<dbReference type="InterPro" id="IPR029052">
    <property type="entry name" value="Metallo-depent_PP-like"/>
</dbReference>
<protein>
    <submittedName>
        <fullName evidence="4">Poly-gamma-glutamate synthesis protein (Capsule biosynthesis protein)</fullName>
    </submittedName>
</protein>
<keyword evidence="2" id="KW-0812">Transmembrane</keyword>
<dbReference type="OrthoDB" id="9810906at2"/>
<dbReference type="STRING" id="290054.SAMN02745114_00223"/>
<evidence type="ECO:0000256" key="1">
    <source>
        <dbReference type="ARBA" id="ARBA00005662"/>
    </source>
</evidence>
<accession>A0A1T4K0Q8</accession>
<reference evidence="4 5" key="1">
    <citation type="submission" date="2017-02" db="EMBL/GenBank/DDBJ databases">
        <authorList>
            <person name="Peterson S.W."/>
        </authorList>
    </citation>
    <scope>NUCLEOTIDE SEQUENCE [LARGE SCALE GENOMIC DNA]</scope>
    <source>
        <strain evidence="4 5">ATCC 51222</strain>
    </source>
</reference>
<name>A0A1T4K0Q8_9FIRM</name>
<dbReference type="SMART" id="SM00854">
    <property type="entry name" value="PGA_cap"/>
    <property type="match status" value="1"/>
</dbReference>
<dbReference type="AlphaFoldDB" id="A0A1T4K0Q8"/>
<dbReference type="Proteomes" id="UP000190657">
    <property type="component" value="Unassembled WGS sequence"/>
</dbReference>
<feature type="transmembrane region" description="Helical" evidence="2">
    <location>
        <begin position="12"/>
        <end position="31"/>
    </location>
</feature>
<evidence type="ECO:0000256" key="2">
    <source>
        <dbReference type="SAM" id="Phobius"/>
    </source>
</evidence>
<keyword evidence="2" id="KW-0472">Membrane</keyword>
<proteinExistence type="inferred from homology"/>
<keyword evidence="2" id="KW-1133">Transmembrane helix</keyword>
<comment type="similarity">
    <text evidence="1">Belongs to the CapA family.</text>
</comment>
<dbReference type="InterPro" id="IPR019079">
    <property type="entry name" value="Capsule_synth_CapA"/>
</dbReference>
<evidence type="ECO:0000259" key="3">
    <source>
        <dbReference type="SMART" id="SM00854"/>
    </source>
</evidence>
<dbReference type="SUPFAM" id="SSF56300">
    <property type="entry name" value="Metallo-dependent phosphatases"/>
    <property type="match status" value="1"/>
</dbReference>
<organism evidence="4 5">
    <name type="scientific">Eubacterium coprostanoligenes</name>
    <dbReference type="NCBI Taxonomy" id="290054"/>
    <lineage>
        <taxon>Bacteria</taxon>
        <taxon>Bacillati</taxon>
        <taxon>Bacillota</taxon>
        <taxon>Clostridia</taxon>
        <taxon>Eubacteriales</taxon>
        <taxon>Eubacteriaceae</taxon>
        <taxon>Eubacterium</taxon>
    </lineage>
</organism>
<dbReference type="Pfam" id="PF09587">
    <property type="entry name" value="PGA_cap"/>
    <property type="match status" value="1"/>
</dbReference>
<dbReference type="EMBL" id="FUWW01000002">
    <property type="protein sequence ID" value="SJZ36003.1"/>
    <property type="molecule type" value="Genomic_DNA"/>
</dbReference>
<feature type="domain" description="Capsule synthesis protein CapA" evidence="3">
    <location>
        <begin position="66"/>
        <end position="315"/>
    </location>
</feature>
<sequence length="402" mass="44450">MAKEKKQPNSNLLGIIIPICIAIAVVIGLAISGKVTSNRDKVNPTVTATKPVVSESVTEPQDAKVTIVAVGDNLIHNTLIDAGKQDDGSLDYSAFYENISTYIKSADIACINQETMLGGKDFEYQGYPMFNTPWEVGTAAINAGFDVFTCATNHSLDVQKFAGIEKECEFFKNHPEVVHIGTNSTEEEYNTVTYYEKNGIKFALLNYTYGTNGISIPEDKPWCIDMLDEDKVKADLKKARANADCVIVFPHWGTENSHEINDLQKKYVKIFSDGGADIVIGTHPHVLQPVEWVTNEATGKKMIVYYSIGNFISHQTNLNQMCGGMAELTVERIDGKIQVTSAQLAPVVDFYRNTGNGYKFSVYRLSDYTDDIASEHAKDGASVKYFTNLSKKIIGEEFLDLN</sequence>
<dbReference type="InterPro" id="IPR052169">
    <property type="entry name" value="CW_Biosynth-Accessory"/>
</dbReference>
<evidence type="ECO:0000313" key="4">
    <source>
        <dbReference type="EMBL" id="SJZ36003.1"/>
    </source>
</evidence>
<dbReference type="RefSeq" id="WP_078767728.1">
    <property type="nucleotide sequence ID" value="NZ_FUWW01000002.1"/>
</dbReference>